<dbReference type="GO" id="GO:0003779">
    <property type="term" value="F:actin binding"/>
    <property type="evidence" value="ECO:0007669"/>
    <property type="project" value="InterPro"/>
</dbReference>
<name>R0J9M7_ANAPL</name>
<proteinExistence type="predicted"/>
<dbReference type="EMBL" id="KB745723">
    <property type="protein sequence ID" value="EOA93681.1"/>
    <property type="molecule type" value="Genomic_DNA"/>
</dbReference>
<accession>R0J9M7</accession>
<dbReference type="InterPro" id="IPR054082">
    <property type="entry name" value="Talin_IBS2B"/>
</dbReference>
<dbReference type="GO" id="GO:0005925">
    <property type="term" value="C:focal adhesion"/>
    <property type="evidence" value="ECO:0007669"/>
    <property type="project" value="TreeGrafter"/>
</dbReference>
<organism evidence="4 5">
    <name type="scientific">Anas platyrhynchos</name>
    <name type="common">Mallard</name>
    <name type="synonym">Anas boschas</name>
    <dbReference type="NCBI Taxonomy" id="8839"/>
    <lineage>
        <taxon>Eukaryota</taxon>
        <taxon>Metazoa</taxon>
        <taxon>Chordata</taxon>
        <taxon>Craniata</taxon>
        <taxon>Vertebrata</taxon>
        <taxon>Euteleostomi</taxon>
        <taxon>Archelosauria</taxon>
        <taxon>Archosauria</taxon>
        <taxon>Dinosauria</taxon>
        <taxon>Saurischia</taxon>
        <taxon>Theropoda</taxon>
        <taxon>Coelurosauria</taxon>
        <taxon>Aves</taxon>
        <taxon>Neognathae</taxon>
        <taxon>Galloanserae</taxon>
        <taxon>Anseriformes</taxon>
        <taxon>Anatidae</taxon>
        <taxon>Anatinae</taxon>
        <taxon>Anas</taxon>
    </lineage>
</organism>
<gene>
    <name evidence="4" type="ORF">Anapl_18168</name>
</gene>
<sequence length="348" mass="37663">MRIAIFGFQEAAYHPEVSADVRQWALRFDRECAGGYLELLEHVLVILQKPTHELKQQLAGYSKRVASSVTELIQAAEAMKGMEWVDPEDPTVIAENELLGAAAAIEAAAKKLEQLKPRAKPKQADESLDFEKQILEAAKSIVAAMSALVKAASAAQRELVAQGKVGAIPANAVDDGQWSQGLISAACMVAAATNNLCEAANVAVQGHASEEKLILSDKQVAASTAQLLVACKVKADHDSDAMMRLQAAGNAVKRASDNLVKAAQKAAAFQDHDDTMSCGGEGEDGGGNCTRAWSGMQGLLWNHEQIIATQEEMLHKEWELEEACKKLAMIRQQQYKFLPSELQEEEQN</sequence>
<dbReference type="GO" id="GO:0005886">
    <property type="term" value="C:plasma membrane"/>
    <property type="evidence" value="ECO:0007669"/>
    <property type="project" value="TreeGrafter"/>
</dbReference>
<dbReference type="GO" id="GO:0098609">
    <property type="term" value="P:cell-cell adhesion"/>
    <property type="evidence" value="ECO:0007669"/>
    <property type="project" value="TreeGrafter"/>
</dbReference>
<evidence type="ECO:0000259" key="3">
    <source>
        <dbReference type="PROSITE" id="PS50945"/>
    </source>
</evidence>
<protein>
    <submittedName>
        <fullName evidence="4">Talin-1</fullName>
    </submittedName>
</protein>
<dbReference type="Gene3D" id="1.20.1410.10">
    <property type="entry name" value="I/LWEQ domain"/>
    <property type="match status" value="1"/>
</dbReference>
<dbReference type="GO" id="GO:0005737">
    <property type="term" value="C:cytoplasm"/>
    <property type="evidence" value="ECO:0007669"/>
    <property type="project" value="UniProtKB-SubCell"/>
</dbReference>
<dbReference type="InterPro" id="IPR035964">
    <property type="entry name" value="I/LWEQ_dom_sf"/>
</dbReference>
<evidence type="ECO:0000256" key="2">
    <source>
        <dbReference type="ARBA" id="ARBA00022490"/>
    </source>
</evidence>
<reference evidence="5" key="1">
    <citation type="journal article" date="2013" name="Nat. Genet.">
        <title>The duck genome and transcriptome provide insight into an avian influenza virus reservoir species.</title>
        <authorList>
            <person name="Huang Y."/>
            <person name="Li Y."/>
            <person name="Burt D.W."/>
            <person name="Chen H."/>
            <person name="Zhang Y."/>
            <person name="Qian W."/>
            <person name="Kim H."/>
            <person name="Gan S."/>
            <person name="Zhao Y."/>
            <person name="Li J."/>
            <person name="Yi K."/>
            <person name="Feng H."/>
            <person name="Zhu P."/>
            <person name="Li B."/>
            <person name="Liu Q."/>
            <person name="Fairley S."/>
            <person name="Magor K.E."/>
            <person name="Du Z."/>
            <person name="Hu X."/>
            <person name="Goodman L."/>
            <person name="Tafer H."/>
            <person name="Vignal A."/>
            <person name="Lee T."/>
            <person name="Kim K.W."/>
            <person name="Sheng Z."/>
            <person name="An Y."/>
            <person name="Searle S."/>
            <person name="Herrero J."/>
            <person name="Groenen M.A."/>
            <person name="Crooijmans R.P."/>
            <person name="Faraut T."/>
            <person name="Cai Q."/>
            <person name="Webster R.G."/>
            <person name="Aldridge J.R."/>
            <person name="Warren W.C."/>
            <person name="Bartschat S."/>
            <person name="Kehr S."/>
            <person name="Marz M."/>
            <person name="Stadler P.F."/>
            <person name="Smith J."/>
            <person name="Kraus R.H."/>
            <person name="Zhao Y."/>
            <person name="Ren L."/>
            <person name="Fei J."/>
            <person name="Morisson M."/>
            <person name="Kaiser P."/>
            <person name="Griffin D.K."/>
            <person name="Rao M."/>
            <person name="Pitel F."/>
            <person name="Wang J."/>
            <person name="Li N."/>
        </authorList>
    </citation>
    <scope>NUCLEOTIDE SEQUENCE [LARGE SCALE GENOMIC DNA]</scope>
</reference>
<dbReference type="Pfam" id="PF01608">
    <property type="entry name" value="I_LWEQ"/>
    <property type="match status" value="1"/>
</dbReference>
<evidence type="ECO:0000313" key="5">
    <source>
        <dbReference type="Proteomes" id="UP000296049"/>
    </source>
</evidence>
<dbReference type="Gene3D" id="1.20.1420.10">
    <property type="entry name" value="Talin, central domain"/>
    <property type="match status" value="1"/>
</dbReference>
<dbReference type="AlphaFoldDB" id="R0J9M7"/>
<dbReference type="GO" id="GO:0005178">
    <property type="term" value="F:integrin binding"/>
    <property type="evidence" value="ECO:0007669"/>
    <property type="project" value="TreeGrafter"/>
</dbReference>
<dbReference type="SUPFAM" id="SSF109885">
    <property type="entry name" value="I/LWEQ domain"/>
    <property type="match status" value="1"/>
</dbReference>
<dbReference type="InterPro" id="IPR002558">
    <property type="entry name" value="ILWEQ_dom"/>
</dbReference>
<dbReference type="PANTHER" id="PTHR19981:SF7">
    <property type="entry name" value="TALIN-1"/>
    <property type="match status" value="1"/>
</dbReference>
<evidence type="ECO:0000313" key="4">
    <source>
        <dbReference type="EMBL" id="EOA93681.1"/>
    </source>
</evidence>
<dbReference type="FunFam" id="1.20.1410.10:FF:000001">
    <property type="entry name" value="Talin 2"/>
    <property type="match status" value="1"/>
</dbReference>
<keyword evidence="5" id="KW-1185">Reference proteome</keyword>
<dbReference type="SMART" id="SM00307">
    <property type="entry name" value="ILWEQ"/>
    <property type="match status" value="1"/>
</dbReference>
<feature type="domain" description="I/LWEQ" evidence="3">
    <location>
        <begin position="82"/>
        <end position="338"/>
    </location>
</feature>
<dbReference type="GO" id="GO:0030036">
    <property type="term" value="P:actin cytoskeleton organization"/>
    <property type="evidence" value="ECO:0007669"/>
    <property type="project" value="TreeGrafter"/>
</dbReference>
<dbReference type="Pfam" id="PF21896">
    <property type="entry name" value="Talin_IBS2B"/>
    <property type="match status" value="1"/>
</dbReference>
<keyword evidence="2" id="KW-0963">Cytoplasm</keyword>
<dbReference type="PANTHER" id="PTHR19981">
    <property type="entry name" value="TALIN"/>
    <property type="match status" value="1"/>
</dbReference>
<dbReference type="Proteomes" id="UP000296049">
    <property type="component" value="Unassembled WGS sequence"/>
</dbReference>
<comment type="subcellular location">
    <subcellularLocation>
        <location evidence="1">Cytoplasm</location>
    </subcellularLocation>
</comment>
<dbReference type="PROSITE" id="PS50945">
    <property type="entry name" value="I_LWEQ"/>
    <property type="match status" value="1"/>
</dbReference>
<evidence type="ECO:0000256" key="1">
    <source>
        <dbReference type="ARBA" id="ARBA00004496"/>
    </source>
</evidence>